<sequence length="158" mass="17124">MLPSPKLPQTGTDTPDQTLPQPQDESEPNAINMRVGLKRMKDVPGTAPPVPPSPLLPCSGRMKVDAASNTPSLCQHPAVYWDDQHSPIHRQILPTPPPRKLTLAATDFPDEPPQGKARPNSKAPVGQMRPEDTPAAGTCRRMGAVSHPGDTIDEVRRR</sequence>
<evidence type="ECO:0000313" key="3">
    <source>
        <dbReference type="Proteomes" id="UP000623687"/>
    </source>
</evidence>
<organism evidence="2 3">
    <name type="scientific">Pleurotus ostreatus</name>
    <name type="common">Oyster mushroom</name>
    <name type="synonym">White-rot fungus</name>
    <dbReference type="NCBI Taxonomy" id="5322"/>
    <lineage>
        <taxon>Eukaryota</taxon>
        <taxon>Fungi</taxon>
        <taxon>Dikarya</taxon>
        <taxon>Basidiomycota</taxon>
        <taxon>Agaricomycotina</taxon>
        <taxon>Agaricomycetes</taxon>
        <taxon>Agaricomycetidae</taxon>
        <taxon>Agaricales</taxon>
        <taxon>Pleurotineae</taxon>
        <taxon>Pleurotaceae</taxon>
        <taxon>Pleurotus</taxon>
    </lineage>
</organism>
<dbReference type="GeneID" id="59374073"/>
<reference evidence="2" key="1">
    <citation type="submission" date="2019-07" db="EMBL/GenBank/DDBJ databases">
        <authorList>
            <person name="Palmer J.M."/>
        </authorList>
    </citation>
    <scope>NUCLEOTIDE SEQUENCE</scope>
    <source>
        <strain evidence="2">PC9</strain>
    </source>
</reference>
<feature type="compositionally biased region" description="Pro residues" evidence="1">
    <location>
        <begin position="46"/>
        <end position="55"/>
    </location>
</feature>
<comment type="caution">
    <text evidence="2">The sequence shown here is derived from an EMBL/GenBank/DDBJ whole genome shotgun (WGS) entry which is preliminary data.</text>
</comment>
<gene>
    <name evidence="2" type="ORF">PC9H_004255</name>
</gene>
<dbReference type="EMBL" id="JACETU010000002">
    <property type="protein sequence ID" value="KAF7437416.1"/>
    <property type="molecule type" value="Genomic_DNA"/>
</dbReference>
<dbReference type="AlphaFoldDB" id="A0A8H7A3Z0"/>
<proteinExistence type="predicted"/>
<protein>
    <submittedName>
        <fullName evidence="2">Uncharacterized protein</fullName>
    </submittedName>
</protein>
<name>A0A8H7A3Z0_PLEOS</name>
<accession>A0A8H7A3Z0</accession>
<keyword evidence="3" id="KW-1185">Reference proteome</keyword>
<dbReference type="RefSeq" id="XP_036635315.1">
    <property type="nucleotide sequence ID" value="XM_036773842.1"/>
</dbReference>
<feature type="compositionally biased region" description="Polar residues" evidence="1">
    <location>
        <begin position="7"/>
        <end position="23"/>
    </location>
</feature>
<feature type="region of interest" description="Disordered" evidence="1">
    <location>
        <begin position="1"/>
        <end position="69"/>
    </location>
</feature>
<feature type="region of interest" description="Disordered" evidence="1">
    <location>
        <begin position="88"/>
        <end position="158"/>
    </location>
</feature>
<evidence type="ECO:0000256" key="1">
    <source>
        <dbReference type="SAM" id="MobiDB-lite"/>
    </source>
</evidence>
<evidence type="ECO:0000313" key="2">
    <source>
        <dbReference type="EMBL" id="KAF7437416.1"/>
    </source>
</evidence>
<dbReference type="VEuPathDB" id="FungiDB:PC9H_004255"/>
<dbReference type="Proteomes" id="UP000623687">
    <property type="component" value="Unassembled WGS sequence"/>
</dbReference>